<feature type="binding site" evidence="7">
    <location>
        <position position="315"/>
    </location>
    <ligand>
        <name>FMN</name>
        <dbReference type="ChEBI" id="CHEBI:58210"/>
    </ligand>
</feature>
<dbReference type="GO" id="GO:0009423">
    <property type="term" value="P:chorismate biosynthetic process"/>
    <property type="evidence" value="ECO:0007669"/>
    <property type="project" value="UniProtKB-UniRule"/>
</dbReference>
<evidence type="ECO:0000256" key="1">
    <source>
        <dbReference type="ARBA" id="ARBA00005044"/>
    </source>
</evidence>
<comment type="catalytic activity">
    <reaction evidence="7 8">
        <text>5-O-(1-carboxyvinyl)-3-phosphoshikimate = chorismate + phosphate</text>
        <dbReference type="Rhea" id="RHEA:21020"/>
        <dbReference type="ChEBI" id="CHEBI:29748"/>
        <dbReference type="ChEBI" id="CHEBI:43474"/>
        <dbReference type="ChEBI" id="CHEBI:57701"/>
        <dbReference type="EC" id="4.2.3.5"/>
    </reaction>
</comment>
<dbReference type="NCBIfam" id="TIGR00033">
    <property type="entry name" value="aroC"/>
    <property type="match status" value="1"/>
</dbReference>
<dbReference type="Pfam" id="PF01264">
    <property type="entry name" value="Chorismate_synt"/>
    <property type="match status" value="1"/>
</dbReference>
<sequence>MNTFGKRLRLSTFGESHGVAIGGILDGMPAGVRIDEEYLQSELDKRKPGGKYATNRKEDDKVEILSGVFGGFSTGHPIGFMIKNSNQHSKDYDNIKELFRPGHADFTYYHKFGIRDHRGGGRSSARETAVRVAAGAMASMMLNEFGISVKSGVFGVGLDNAKNVDFEFAKTSEIFCLDKNKDEAWKEIILNAKNSGDSIGATILSVISGVPVGLGEVLYDKLDAALAGAFMGINGVKAVEIGDGIEASKANGSSNNDLMDKNGFKSNHAGGILGGISNGEDIIIKSYFKPTPSIFMDQATLNVSGDEVICALRGRHDPCIGIRGSVVATAMARLVIADMLLLNVSSKLENLKKIYC</sequence>
<feature type="binding site" evidence="7">
    <location>
        <begin position="234"/>
        <end position="235"/>
    </location>
    <ligand>
        <name>FMN</name>
        <dbReference type="ChEBI" id="CHEBI:58210"/>
    </ligand>
</feature>
<keyword evidence="7" id="KW-0521">NADP</keyword>
<evidence type="ECO:0000256" key="5">
    <source>
        <dbReference type="ARBA" id="ARBA00023141"/>
    </source>
</evidence>
<comment type="caution">
    <text evidence="9">The sequence shown here is derived from an EMBL/GenBank/DDBJ whole genome shotgun (WGS) entry which is preliminary data.</text>
</comment>
<keyword evidence="7" id="KW-0285">Flavoprotein</keyword>
<protein>
    <recommendedName>
        <fullName evidence="3 7">Chorismate synthase</fullName>
        <shortName evidence="7">CS</shortName>
        <ecNumber evidence="3 7">4.2.3.5</ecNumber>
    </recommendedName>
    <alternativeName>
        <fullName evidence="7">5-enolpyruvylshikimate-3-phosphate phospholyase</fullName>
    </alternativeName>
</protein>
<feature type="binding site" evidence="7">
    <location>
        <position position="46"/>
    </location>
    <ligand>
        <name>NADP(+)</name>
        <dbReference type="ChEBI" id="CHEBI:58349"/>
    </ligand>
</feature>
<dbReference type="PROSITE" id="PS00788">
    <property type="entry name" value="CHORISMATE_SYNTHASE_2"/>
    <property type="match status" value="1"/>
</dbReference>
<feature type="binding site" evidence="7">
    <location>
        <position position="51"/>
    </location>
    <ligand>
        <name>NADP(+)</name>
        <dbReference type="ChEBI" id="CHEBI:58349"/>
    </ligand>
</feature>
<dbReference type="HAMAP" id="MF_00300">
    <property type="entry name" value="Chorismate_synth"/>
    <property type="match status" value="1"/>
</dbReference>
<dbReference type="GO" id="GO:0004107">
    <property type="term" value="F:chorismate synthase activity"/>
    <property type="evidence" value="ECO:0007669"/>
    <property type="project" value="UniProtKB-UniRule"/>
</dbReference>
<evidence type="ECO:0000313" key="9">
    <source>
        <dbReference type="EMBL" id="TWO20587.1"/>
    </source>
</evidence>
<reference evidence="9 10" key="1">
    <citation type="submission" date="2019-07" db="EMBL/GenBank/DDBJ databases">
        <title>Rapid identification of Enteric Bacteria from Whole Genome Sequences (WGS) using Average Nucleotide Identity (ANI).</title>
        <authorList>
            <person name="Lane C."/>
        </authorList>
    </citation>
    <scope>NUCLEOTIDE SEQUENCE [LARGE SCALE GENOMIC DNA]</scope>
    <source>
        <strain evidence="9 10">D2411</strain>
    </source>
</reference>
<comment type="pathway">
    <text evidence="1 7 8">Metabolic intermediate biosynthesis; chorismate biosynthesis; chorismate from D-erythrose 4-phosphate and phosphoenolpyruvate: step 7/7.</text>
</comment>
<comment type="similarity">
    <text evidence="2 7 8">Belongs to the chorismate synthase family.</text>
</comment>
<keyword evidence="6 7" id="KW-0456">Lyase</keyword>
<dbReference type="EMBL" id="VOAP01000013">
    <property type="protein sequence ID" value="TWO20587.1"/>
    <property type="molecule type" value="Genomic_DNA"/>
</dbReference>
<dbReference type="PIRSF" id="PIRSF001456">
    <property type="entry name" value="Chorismate_synth"/>
    <property type="match status" value="1"/>
</dbReference>
<dbReference type="SUPFAM" id="SSF103263">
    <property type="entry name" value="Chorismate synthase, AroC"/>
    <property type="match status" value="1"/>
</dbReference>
<dbReference type="GO" id="GO:0005829">
    <property type="term" value="C:cytosol"/>
    <property type="evidence" value="ECO:0007669"/>
    <property type="project" value="TreeGrafter"/>
</dbReference>
<evidence type="ECO:0000256" key="8">
    <source>
        <dbReference type="RuleBase" id="RU000605"/>
    </source>
</evidence>
<dbReference type="PROSITE" id="PS00787">
    <property type="entry name" value="CHORISMATE_SYNTHASE_1"/>
    <property type="match status" value="1"/>
</dbReference>
<feature type="binding site" evidence="7">
    <location>
        <begin position="122"/>
        <end position="124"/>
    </location>
    <ligand>
        <name>FMN</name>
        <dbReference type="ChEBI" id="CHEBI:58210"/>
    </ligand>
</feature>
<dbReference type="PANTHER" id="PTHR21085:SF0">
    <property type="entry name" value="CHORISMATE SYNTHASE"/>
    <property type="match status" value="1"/>
</dbReference>
<evidence type="ECO:0000256" key="7">
    <source>
        <dbReference type="HAMAP-Rule" id="MF_00300"/>
    </source>
</evidence>
<feature type="binding site" evidence="7">
    <location>
        <begin position="289"/>
        <end position="293"/>
    </location>
    <ligand>
        <name>FMN</name>
        <dbReference type="ChEBI" id="CHEBI:58210"/>
    </ligand>
</feature>
<dbReference type="EC" id="4.2.3.5" evidence="3 7"/>
<evidence type="ECO:0000313" key="10">
    <source>
        <dbReference type="Proteomes" id="UP000321812"/>
    </source>
</evidence>
<dbReference type="AlphaFoldDB" id="A0A562XEM5"/>
<dbReference type="GO" id="GO:0009073">
    <property type="term" value="P:aromatic amino acid family biosynthetic process"/>
    <property type="evidence" value="ECO:0007669"/>
    <property type="project" value="UniProtKB-KW"/>
</dbReference>
<evidence type="ECO:0000256" key="3">
    <source>
        <dbReference type="ARBA" id="ARBA00013036"/>
    </source>
</evidence>
<dbReference type="InterPro" id="IPR020541">
    <property type="entry name" value="Chorismate_synthase_CS"/>
</dbReference>
<comment type="subunit">
    <text evidence="7">Homotetramer.</text>
</comment>
<dbReference type="PANTHER" id="PTHR21085">
    <property type="entry name" value="CHORISMATE SYNTHASE"/>
    <property type="match status" value="1"/>
</dbReference>
<comment type="cofactor">
    <cofactor evidence="7 8">
        <name>FMNH2</name>
        <dbReference type="ChEBI" id="CHEBI:57618"/>
    </cofactor>
    <text evidence="7 8">Reduced FMN (FMNH(2)).</text>
</comment>
<proteinExistence type="inferred from homology"/>
<dbReference type="InterPro" id="IPR000453">
    <property type="entry name" value="Chorismate_synth"/>
</dbReference>
<name>A0A562XEM5_CAMHY</name>
<evidence type="ECO:0000256" key="6">
    <source>
        <dbReference type="ARBA" id="ARBA00023239"/>
    </source>
</evidence>
<dbReference type="CDD" id="cd07304">
    <property type="entry name" value="Chorismate_synthase"/>
    <property type="match status" value="1"/>
</dbReference>
<evidence type="ECO:0000256" key="2">
    <source>
        <dbReference type="ARBA" id="ARBA00008014"/>
    </source>
</evidence>
<accession>A0A562XEM5</accession>
<comment type="function">
    <text evidence="7">Catalyzes the anti-1,4-elimination of the C-3 phosphate and the C-6 proR hydrogen from 5-enolpyruvylshikimate-3-phosphate (EPSP) to yield chorismate, which is the branch point compound that serves as the starting substrate for the three terminal pathways of aromatic amino acid biosynthesis. This reaction introduces a second double bond into the aromatic ring system.</text>
</comment>
<dbReference type="GO" id="GO:0010181">
    <property type="term" value="F:FMN binding"/>
    <property type="evidence" value="ECO:0007669"/>
    <property type="project" value="TreeGrafter"/>
</dbReference>
<keyword evidence="7" id="KW-0274">FAD</keyword>
<dbReference type="InterPro" id="IPR035904">
    <property type="entry name" value="Chorismate_synth_AroC_sf"/>
</dbReference>
<dbReference type="Gene3D" id="3.60.150.10">
    <property type="entry name" value="Chorismate synthase AroC"/>
    <property type="match status" value="1"/>
</dbReference>
<evidence type="ECO:0000256" key="4">
    <source>
        <dbReference type="ARBA" id="ARBA00022605"/>
    </source>
</evidence>
<dbReference type="UniPathway" id="UPA00053">
    <property type="reaction ID" value="UER00090"/>
</dbReference>
<feature type="binding site" evidence="7">
    <location>
        <position position="274"/>
    </location>
    <ligand>
        <name>FMN</name>
        <dbReference type="ChEBI" id="CHEBI:58210"/>
    </ligand>
</feature>
<keyword evidence="5 7" id="KW-0057">Aromatic amino acid biosynthesis</keyword>
<dbReference type="RefSeq" id="WP_147497208.1">
    <property type="nucleotide sequence ID" value="NZ_VOAP01000013.1"/>
</dbReference>
<organism evidence="9 10">
    <name type="scientific">Campylobacter hyointestinalis</name>
    <dbReference type="NCBI Taxonomy" id="198"/>
    <lineage>
        <taxon>Bacteria</taxon>
        <taxon>Pseudomonadati</taxon>
        <taxon>Campylobacterota</taxon>
        <taxon>Epsilonproteobacteria</taxon>
        <taxon>Campylobacterales</taxon>
        <taxon>Campylobacteraceae</taxon>
        <taxon>Campylobacter</taxon>
    </lineage>
</organism>
<keyword evidence="4 7" id="KW-0028">Amino-acid biosynthesis</keyword>
<dbReference type="NCBIfam" id="NF003793">
    <property type="entry name" value="PRK05382.1"/>
    <property type="match status" value="1"/>
</dbReference>
<gene>
    <name evidence="7 9" type="primary">aroC</name>
    <name evidence="9" type="ORF">YZ82_04525</name>
</gene>
<keyword evidence="7" id="KW-0288">FMN</keyword>
<dbReference type="Proteomes" id="UP000321812">
    <property type="component" value="Unassembled WGS sequence"/>
</dbReference>
<dbReference type="GO" id="GO:0008652">
    <property type="term" value="P:amino acid biosynthetic process"/>
    <property type="evidence" value="ECO:0007669"/>
    <property type="project" value="UniProtKB-KW"/>
</dbReference>